<dbReference type="InterPro" id="IPR035093">
    <property type="entry name" value="RelE/ParE_toxin_dom_sf"/>
</dbReference>
<keyword evidence="4" id="KW-1185">Reference proteome</keyword>
<dbReference type="PANTHER" id="PTHR35601:SF1">
    <property type="entry name" value="TOXIN RELE"/>
    <property type="match status" value="1"/>
</dbReference>
<dbReference type="Pfam" id="PF05016">
    <property type="entry name" value="ParE_toxin"/>
    <property type="match status" value="1"/>
</dbReference>
<dbReference type="KEGG" id="ptc:phytr_9720"/>
<reference evidence="3 4" key="1">
    <citation type="submission" date="2018-03" db="EMBL/GenBank/DDBJ databases">
        <title>A gene transfer event suggests a long-term partnership between eustigmatophyte algae and a novel lineage of endosymbiotic bacteria.</title>
        <authorList>
            <person name="Yurchenko T."/>
            <person name="Sevcikova T."/>
            <person name="Pribyl P."/>
            <person name="El Karkouri K."/>
            <person name="Klimes V."/>
            <person name="Amaral R."/>
            <person name="Zbrankova V."/>
            <person name="Kim E."/>
            <person name="Raoult D."/>
            <person name="Santos L.M.A."/>
            <person name="Elias M."/>
        </authorList>
    </citation>
    <scope>NUCLEOTIDE SEQUENCE [LARGE SCALE GENOMIC DNA]</scope>
    <source>
        <strain evidence="3">CCALA 838</strain>
    </source>
</reference>
<keyword evidence="2" id="KW-1277">Toxin-antitoxin system</keyword>
<dbReference type="OrthoDB" id="5570653at2"/>
<dbReference type="AlphaFoldDB" id="A0A2P1P9H9"/>
<dbReference type="SUPFAM" id="SSF143011">
    <property type="entry name" value="RelE-like"/>
    <property type="match status" value="1"/>
</dbReference>
<evidence type="ECO:0000256" key="1">
    <source>
        <dbReference type="ARBA" id="ARBA00006226"/>
    </source>
</evidence>
<evidence type="ECO:0000313" key="4">
    <source>
        <dbReference type="Proteomes" id="UP000241762"/>
    </source>
</evidence>
<dbReference type="InterPro" id="IPR007712">
    <property type="entry name" value="RelE/ParE_toxin"/>
</dbReference>
<dbReference type="EMBL" id="CP027845">
    <property type="protein sequence ID" value="AVP87900.1"/>
    <property type="molecule type" value="Genomic_DNA"/>
</dbReference>
<comment type="similarity">
    <text evidence="1">Belongs to the RelE toxin family.</text>
</comment>
<dbReference type="PANTHER" id="PTHR35601">
    <property type="entry name" value="TOXIN RELE"/>
    <property type="match status" value="1"/>
</dbReference>
<proteinExistence type="inferred from homology"/>
<gene>
    <name evidence="3" type="ORF">phytr_9720</name>
</gene>
<dbReference type="RefSeq" id="WP_106874740.1">
    <property type="nucleotide sequence ID" value="NZ_CP027845.1"/>
</dbReference>
<evidence type="ECO:0000256" key="2">
    <source>
        <dbReference type="ARBA" id="ARBA00022649"/>
    </source>
</evidence>
<dbReference type="Proteomes" id="UP000241762">
    <property type="component" value="Chromosome"/>
</dbReference>
<protein>
    <submittedName>
        <fullName evidence="3">Addiction module toxin, RelE/StbE family</fullName>
    </submittedName>
</protein>
<evidence type="ECO:0000313" key="3">
    <source>
        <dbReference type="EMBL" id="AVP87900.1"/>
    </source>
</evidence>
<accession>A0A2P1P9H9</accession>
<dbReference type="NCBIfam" id="TIGR02385">
    <property type="entry name" value="RelE_StbE"/>
    <property type="match status" value="1"/>
</dbReference>
<organism evidence="3 4">
    <name type="scientific">Candidatus Phycorickettsia trachydisci</name>
    <dbReference type="NCBI Taxonomy" id="2115978"/>
    <lineage>
        <taxon>Bacteria</taxon>
        <taxon>Pseudomonadati</taxon>
        <taxon>Pseudomonadota</taxon>
        <taxon>Alphaproteobacteria</taxon>
        <taxon>Rickettsiales</taxon>
        <taxon>Rickettsiaceae</taxon>
        <taxon>Candidatus Phycorickettsia</taxon>
    </lineage>
</organism>
<name>A0A2P1P9H9_9RICK</name>
<sequence>MAYKVLFSESARKQFTQLNKDTQKAIIKYLETRVTKDPLLFGKSLTGNKKGLWRYRVKDYRIICNIQHNALVVLVIKVGHGKEIYQL</sequence>
<dbReference type="Gene3D" id="3.30.2310.20">
    <property type="entry name" value="RelE-like"/>
    <property type="match status" value="1"/>
</dbReference>